<name>A0A844SZA5_9BRAD</name>
<evidence type="ECO:0000313" key="1">
    <source>
        <dbReference type="EMBL" id="MVT71336.1"/>
    </source>
</evidence>
<dbReference type="EMBL" id="WQNF01000073">
    <property type="protein sequence ID" value="MVT71336.1"/>
    <property type="molecule type" value="Genomic_DNA"/>
</dbReference>
<dbReference type="Proteomes" id="UP000436468">
    <property type="component" value="Unassembled WGS sequence"/>
</dbReference>
<proteinExistence type="predicted"/>
<organism evidence="1 2">
    <name type="scientific">Bradyrhizobium pachyrhizi</name>
    <dbReference type="NCBI Taxonomy" id="280333"/>
    <lineage>
        <taxon>Bacteria</taxon>
        <taxon>Pseudomonadati</taxon>
        <taxon>Pseudomonadota</taxon>
        <taxon>Alphaproteobacteria</taxon>
        <taxon>Hyphomicrobiales</taxon>
        <taxon>Nitrobacteraceae</taxon>
        <taxon>Bradyrhizobium</taxon>
    </lineage>
</organism>
<dbReference type="AlphaFoldDB" id="A0A844SZA5"/>
<gene>
    <name evidence="1" type="ORF">GPL21_40840</name>
</gene>
<evidence type="ECO:0000313" key="2">
    <source>
        <dbReference type="Proteomes" id="UP000436468"/>
    </source>
</evidence>
<sequence length="111" mass="11973">MAIDTSADKPASVGSKRAVNARYNVLSPRYPENGAWPAEMRVDMLAAYLDFRSVRELALAVSRGDAPSPTSSRGTGRSREAIWAKVIVDEHVAGSRALRQNLPAHDLAALV</sequence>
<dbReference type="RefSeq" id="WP_157348887.1">
    <property type="nucleotide sequence ID" value="NZ_CP176492.1"/>
</dbReference>
<comment type="caution">
    <text evidence="1">The sequence shown here is derived from an EMBL/GenBank/DDBJ whole genome shotgun (WGS) entry which is preliminary data.</text>
</comment>
<reference evidence="1 2" key="1">
    <citation type="submission" date="2019-12" db="EMBL/GenBank/DDBJ databases">
        <title>Draft genome sequences Bradyrhizobium cajani AMBPC1010, Bradyrhizobium pachyrhizi AMBPC1040 and Bradyrhizobium yuanmingense ALSPC3051, three plant growth promoting strains isolated from nodules of Cajanus cajan L. in Dominican Republic.</title>
        <authorList>
            <person name="Flores-Felix J.D."/>
            <person name="Araujo J."/>
            <person name="Diaz-Alcantara C."/>
            <person name="Gonzalez-Andres F."/>
            <person name="Velazquez E."/>
        </authorList>
    </citation>
    <scope>NUCLEOTIDE SEQUENCE [LARGE SCALE GENOMIC DNA]</scope>
    <source>
        <strain evidence="1 2">1040</strain>
    </source>
</reference>
<accession>A0A844SZA5</accession>
<keyword evidence="2" id="KW-1185">Reference proteome</keyword>
<protein>
    <submittedName>
        <fullName evidence="1">Uncharacterized protein</fullName>
    </submittedName>
</protein>